<dbReference type="PANTHER" id="PTHR42993">
    <property type="entry name" value="MAOC-LIKE DEHYDRATASE DOMAIN-CONTAINING PROTEIN"/>
    <property type="match status" value="1"/>
</dbReference>
<comment type="caution">
    <text evidence="3">The sequence shown here is derived from an EMBL/GenBank/DDBJ whole genome shotgun (WGS) entry which is preliminary data.</text>
</comment>
<evidence type="ECO:0000256" key="1">
    <source>
        <dbReference type="ARBA" id="ARBA00005254"/>
    </source>
</evidence>
<accession>A0A7Y9E1B6</accession>
<dbReference type="CDD" id="cd03450">
    <property type="entry name" value="NodN"/>
    <property type="match status" value="1"/>
</dbReference>
<dbReference type="InterPro" id="IPR002539">
    <property type="entry name" value="MaoC-like_dom"/>
</dbReference>
<dbReference type="PANTHER" id="PTHR42993:SF1">
    <property type="entry name" value="MAOC-LIKE DEHYDRATASE DOMAIN-CONTAINING PROTEIN"/>
    <property type="match status" value="1"/>
</dbReference>
<dbReference type="EMBL" id="JACCBN010000001">
    <property type="protein sequence ID" value="NYD39092.1"/>
    <property type="molecule type" value="Genomic_DNA"/>
</dbReference>
<dbReference type="SUPFAM" id="SSF54637">
    <property type="entry name" value="Thioesterase/thiol ester dehydrase-isomerase"/>
    <property type="match status" value="1"/>
</dbReference>
<dbReference type="Proteomes" id="UP000535890">
    <property type="component" value="Unassembled WGS sequence"/>
</dbReference>
<proteinExistence type="inferred from homology"/>
<feature type="domain" description="MaoC-like" evidence="2">
    <location>
        <begin position="12"/>
        <end position="124"/>
    </location>
</feature>
<evidence type="ECO:0000313" key="4">
    <source>
        <dbReference type="Proteomes" id="UP000535890"/>
    </source>
</evidence>
<evidence type="ECO:0000313" key="3">
    <source>
        <dbReference type="EMBL" id="NYD39092.1"/>
    </source>
</evidence>
<dbReference type="AlphaFoldDB" id="A0A7Y9E1B6"/>
<name>A0A7Y9E1B6_9PSEU</name>
<gene>
    <name evidence="3" type="ORF">BJ983_005194</name>
</gene>
<evidence type="ECO:0000259" key="2">
    <source>
        <dbReference type="Pfam" id="PF01575"/>
    </source>
</evidence>
<dbReference type="RefSeq" id="WP_179796452.1">
    <property type="nucleotide sequence ID" value="NZ_BAABHP010000022.1"/>
</dbReference>
<keyword evidence="4" id="KW-1185">Reference proteome</keyword>
<dbReference type="Gene3D" id="3.10.129.10">
    <property type="entry name" value="Hotdog Thioesterase"/>
    <property type="match status" value="1"/>
</dbReference>
<organism evidence="3 4">
    <name type="scientific">Actinomycetospora corticicola</name>
    <dbReference type="NCBI Taxonomy" id="663602"/>
    <lineage>
        <taxon>Bacteria</taxon>
        <taxon>Bacillati</taxon>
        <taxon>Actinomycetota</taxon>
        <taxon>Actinomycetes</taxon>
        <taxon>Pseudonocardiales</taxon>
        <taxon>Pseudonocardiaceae</taxon>
        <taxon>Actinomycetospora</taxon>
    </lineage>
</organism>
<comment type="similarity">
    <text evidence="1">Belongs to the enoyl-CoA hydratase/isomerase family.</text>
</comment>
<sequence length="150" mass="16267">MRKFADVEELRAAVGEDLGTSDWVLVDQERINVFADATDDHQWIHTDPDQAAAGPFGQTVAHGFLTVALMPKFGWDTFKVEGVSMTVNYGLNKVRFPSPVPVGSRIRGHCRLVDVADVKGGVQATIGGTVEIEGSDKPACVAEVILRYVL</sequence>
<reference evidence="3 4" key="1">
    <citation type="submission" date="2020-07" db="EMBL/GenBank/DDBJ databases">
        <title>Sequencing the genomes of 1000 actinobacteria strains.</title>
        <authorList>
            <person name="Klenk H.-P."/>
        </authorList>
    </citation>
    <scope>NUCLEOTIDE SEQUENCE [LARGE SCALE GENOMIC DNA]</scope>
    <source>
        <strain evidence="3 4">DSM 45772</strain>
    </source>
</reference>
<dbReference type="InterPro" id="IPR029069">
    <property type="entry name" value="HotDog_dom_sf"/>
</dbReference>
<dbReference type="Pfam" id="PF01575">
    <property type="entry name" value="MaoC_dehydratas"/>
    <property type="match status" value="1"/>
</dbReference>
<dbReference type="InterPro" id="IPR039375">
    <property type="entry name" value="NodN-like"/>
</dbReference>
<protein>
    <submittedName>
        <fullName evidence="3">Acyl dehydratase</fullName>
    </submittedName>
</protein>